<name>A0ABS2HJV9_9VIBR</name>
<dbReference type="InterPro" id="IPR019731">
    <property type="entry name" value="DUF2607"/>
</dbReference>
<organism evidence="1 2">
    <name type="scientific">Vibrio ulleungensis</name>
    <dbReference type="NCBI Taxonomy" id="2807619"/>
    <lineage>
        <taxon>Bacteria</taxon>
        <taxon>Pseudomonadati</taxon>
        <taxon>Pseudomonadota</taxon>
        <taxon>Gammaproteobacteria</taxon>
        <taxon>Vibrionales</taxon>
        <taxon>Vibrionaceae</taxon>
        <taxon>Vibrio</taxon>
    </lineage>
</organism>
<proteinExistence type="predicted"/>
<dbReference type="Proteomes" id="UP000809621">
    <property type="component" value="Unassembled WGS sequence"/>
</dbReference>
<dbReference type="RefSeq" id="WP_205158869.1">
    <property type="nucleotide sequence ID" value="NZ_JAFEUM010000005.1"/>
</dbReference>
<protein>
    <submittedName>
        <fullName evidence="1">DUF2607 family protein</fullName>
    </submittedName>
</protein>
<evidence type="ECO:0000313" key="1">
    <source>
        <dbReference type="EMBL" id="MBM7037329.1"/>
    </source>
</evidence>
<dbReference type="Pfam" id="PF10795">
    <property type="entry name" value="DUF2607"/>
    <property type="match status" value="1"/>
</dbReference>
<dbReference type="EMBL" id="JAFEUM010000005">
    <property type="protein sequence ID" value="MBM7037329.1"/>
    <property type="molecule type" value="Genomic_DNA"/>
</dbReference>
<reference evidence="1 2" key="1">
    <citation type="submission" date="2021-02" db="EMBL/GenBank/DDBJ databases">
        <authorList>
            <person name="Park J.-S."/>
        </authorList>
    </citation>
    <scope>NUCLEOTIDE SEQUENCE [LARGE SCALE GENOMIC DNA]</scope>
    <source>
        <strain evidence="1 2">188UL20-2</strain>
    </source>
</reference>
<sequence>MYQSHQQLPNLWSHTVKLCLIILLWAGYANVSHSMDIDPHHHEEHQCELYASLQHALGNTVYKLPTLEFTDEIIPALPVQSVILSHEKFCARDPPRAIVHLFTS</sequence>
<gene>
    <name evidence="1" type="ORF">JQC93_13020</name>
</gene>
<keyword evidence="2" id="KW-1185">Reference proteome</keyword>
<accession>A0ABS2HJV9</accession>
<comment type="caution">
    <text evidence="1">The sequence shown here is derived from an EMBL/GenBank/DDBJ whole genome shotgun (WGS) entry which is preliminary data.</text>
</comment>
<evidence type="ECO:0000313" key="2">
    <source>
        <dbReference type="Proteomes" id="UP000809621"/>
    </source>
</evidence>